<dbReference type="InterPro" id="IPR013783">
    <property type="entry name" value="Ig-like_fold"/>
</dbReference>
<dbReference type="Gene3D" id="2.60.40.10">
    <property type="entry name" value="Immunoglobulins"/>
    <property type="match status" value="4"/>
</dbReference>
<dbReference type="SUPFAM" id="SSF81296">
    <property type="entry name" value="E set domains"/>
    <property type="match status" value="2"/>
</dbReference>
<dbReference type="PANTHER" id="PTHR45632:SF3">
    <property type="entry name" value="KELCH-LIKE PROTEIN 32"/>
    <property type="match status" value="1"/>
</dbReference>
<organism evidence="4 5">
    <name type="scientific">Mucilaginibacter calamicampi</name>
    <dbReference type="NCBI Taxonomy" id="1302352"/>
    <lineage>
        <taxon>Bacteria</taxon>
        <taxon>Pseudomonadati</taxon>
        <taxon>Bacteroidota</taxon>
        <taxon>Sphingobacteriia</taxon>
        <taxon>Sphingobacteriales</taxon>
        <taxon>Sphingobacteriaceae</taxon>
        <taxon>Mucilaginibacter</taxon>
    </lineage>
</organism>
<keyword evidence="5" id="KW-1185">Reference proteome</keyword>
<evidence type="ECO:0000259" key="3">
    <source>
        <dbReference type="Pfam" id="PF01833"/>
    </source>
</evidence>
<dbReference type="SUPFAM" id="SSF117281">
    <property type="entry name" value="Kelch motif"/>
    <property type="match status" value="2"/>
</dbReference>
<dbReference type="InterPro" id="IPR014756">
    <property type="entry name" value="Ig_E-set"/>
</dbReference>
<dbReference type="CDD" id="cd00102">
    <property type="entry name" value="IPT"/>
    <property type="match status" value="2"/>
</dbReference>
<keyword evidence="2" id="KW-0677">Repeat</keyword>
<dbReference type="Pfam" id="PF24681">
    <property type="entry name" value="Kelch_KLHDC2_KLHL20_DRC7"/>
    <property type="match status" value="1"/>
</dbReference>
<dbReference type="RefSeq" id="WP_377102184.1">
    <property type="nucleotide sequence ID" value="NZ_JBHTHU010000021.1"/>
</dbReference>
<proteinExistence type="predicted"/>
<dbReference type="Pfam" id="PF01833">
    <property type="entry name" value="TIG"/>
    <property type="match status" value="2"/>
</dbReference>
<evidence type="ECO:0000313" key="4">
    <source>
        <dbReference type="EMBL" id="MFD0751875.1"/>
    </source>
</evidence>
<dbReference type="Proteomes" id="UP001596958">
    <property type="component" value="Unassembled WGS sequence"/>
</dbReference>
<dbReference type="InterPro" id="IPR015915">
    <property type="entry name" value="Kelch-typ_b-propeller"/>
</dbReference>
<feature type="domain" description="IPT/TIG" evidence="3">
    <location>
        <begin position="118"/>
        <end position="197"/>
    </location>
</feature>
<gene>
    <name evidence="4" type="ORF">ACFQZS_17105</name>
</gene>
<name>A0ABW2Z1C5_9SPHI</name>
<reference evidence="5" key="1">
    <citation type="journal article" date="2019" name="Int. J. Syst. Evol. Microbiol.">
        <title>The Global Catalogue of Microorganisms (GCM) 10K type strain sequencing project: providing services to taxonomists for standard genome sequencing and annotation.</title>
        <authorList>
            <consortium name="The Broad Institute Genomics Platform"/>
            <consortium name="The Broad Institute Genome Sequencing Center for Infectious Disease"/>
            <person name="Wu L."/>
            <person name="Ma J."/>
        </authorList>
    </citation>
    <scope>NUCLEOTIDE SEQUENCE [LARGE SCALE GENOMIC DNA]</scope>
    <source>
        <strain evidence="5">CCUG 63418</strain>
    </source>
</reference>
<comment type="caution">
    <text evidence="4">The sequence shown here is derived from an EMBL/GenBank/DDBJ whole genome shotgun (WGS) entry which is preliminary data.</text>
</comment>
<protein>
    <submittedName>
        <fullName evidence="4">IPT/TIG domain-containing protein</fullName>
    </submittedName>
</protein>
<evidence type="ECO:0000256" key="2">
    <source>
        <dbReference type="ARBA" id="ARBA00022737"/>
    </source>
</evidence>
<accession>A0ABW2Z1C5</accession>
<dbReference type="EMBL" id="JBHTHU010000021">
    <property type="protein sequence ID" value="MFD0751875.1"/>
    <property type="molecule type" value="Genomic_DNA"/>
</dbReference>
<evidence type="ECO:0000256" key="1">
    <source>
        <dbReference type="ARBA" id="ARBA00022441"/>
    </source>
</evidence>
<keyword evidence="1" id="KW-0880">Kelch repeat</keyword>
<evidence type="ECO:0000313" key="5">
    <source>
        <dbReference type="Proteomes" id="UP001596958"/>
    </source>
</evidence>
<sequence>MRKLVLITMCMLCMLGCKKSEKPQPAQPPMISSFSPMDAQVGETIKISGTNFGTDINAVFVNIGSSANAKPNSVTDTEIWINIPPDAKSGYIQVTSKGNAATSSQQFTLTDATTPRHTISAFSPTSAKVGENVTITGTGFGTSKDLVSIKFGASVDVHPQTISATQITVVVPADAASGNIKVAVNGSSYLSSTGTFTLKVPQVVIAEFYPTTATLGDTVILKGTFGTDLANHRIYFNGADMVHPFKYTDKELQVVVPSKATTGKIKVYSNYYLETAESKTDIIILPITGVYQIKQTSARLGETVLINGDFDNVDKAKITVLFFGSATPVHPYRVSGSYIYVKIPDDARTGKIKVTRDGYGTGTSASSFMIATPLPAVPSGTWTVRPEMPIIPGRQGAIAFVIGKKAYIGMGTTNAPFDDHAESDMWEYDQKYDAWTQVASYAGGGRVFATAFAIGSKGYVGTGEDNAVAVTKDFWEYDSSLNTWTRKADLPATARAHATAFTVDNKGYIATGLNGNTMMSDVYQYTPAINSWLKVASIPTTRYAPYSFVISDKAYVGGGNINDLYMYDYSNNTWTAKAAITGYDYLIGNSSFAVGGKAYIGLGFKGSTTTKKVFCYNPASNSWQQIADFGGDARTFGVGFALGDIGYFGLGGGSSNYGVVYKDLWAYKP</sequence>
<dbReference type="InterPro" id="IPR002909">
    <property type="entry name" value="IPT_dom"/>
</dbReference>
<dbReference type="Gene3D" id="2.120.10.80">
    <property type="entry name" value="Kelch-type beta propeller"/>
    <property type="match status" value="2"/>
</dbReference>
<feature type="domain" description="IPT/TIG" evidence="3">
    <location>
        <begin position="29"/>
        <end position="108"/>
    </location>
</feature>
<dbReference type="PANTHER" id="PTHR45632">
    <property type="entry name" value="LD33804P"/>
    <property type="match status" value="1"/>
</dbReference>